<dbReference type="EMBL" id="JACIEC010000001">
    <property type="protein sequence ID" value="MBB4142174.1"/>
    <property type="molecule type" value="Genomic_DNA"/>
</dbReference>
<dbReference type="FunFam" id="3.40.50.2300:FF:000002">
    <property type="entry name" value="DNA-binding response regulator PhoP"/>
    <property type="match status" value="1"/>
</dbReference>
<dbReference type="GO" id="GO:0005829">
    <property type="term" value="C:cytosol"/>
    <property type="evidence" value="ECO:0007669"/>
    <property type="project" value="TreeGrafter"/>
</dbReference>
<dbReference type="GO" id="GO:0000156">
    <property type="term" value="F:phosphorelay response regulator activity"/>
    <property type="evidence" value="ECO:0007669"/>
    <property type="project" value="TreeGrafter"/>
</dbReference>
<dbReference type="PANTHER" id="PTHR48111:SF67">
    <property type="entry name" value="TRANSCRIPTIONAL REGULATORY PROTEIN TCTD"/>
    <property type="match status" value="1"/>
</dbReference>
<dbReference type="Pfam" id="PF00486">
    <property type="entry name" value="Trans_reg_C"/>
    <property type="match status" value="1"/>
</dbReference>
<feature type="domain" description="Response regulatory" evidence="8">
    <location>
        <begin position="43"/>
        <end position="157"/>
    </location>
</feature>
<evidence type="ECO:0000256" key="5">
    <source>
        <dbReference type="ARBA" id="ARBA00023163"/>
    </source>
</evidence>
<feature type="domain" description="OmpR/PhoB-type" evidence="9">
    <location>
        <begin position="165"/>
        <end position="261"/>
    </location>
</feature>
<dbReference type="GO" id="GO:0000976">
    <property type="term" value="F:transcription cis-regulatory region binding"/>
    <property type="evidence" value="ECO:0007669"/>
    <property type="project" value="TreeGrafter"/>
</dbReference>
<dbReference type="Proteomes" id="UP000519897">
    <property type="component" value="Unassembled WGS sequence"/>
</dbReference>
<dbReference type="PROSITE" id="PS51755">
    <property type="entry name" value="OMPR_PHOB"/>
    <property type="match status" value="1"/>
</dbReference>
<dbReference type="PANTHER" id="PTHR48111">
    <property type="entry name" value="REGULATOR OF RPOS"/>
    <property type="match status" value="1"/>
</dbReference>
<sequence length="266" mass="28845">MLAMMPNAIAIHKRKLANLGHRGVTGAHFASIVMLIEGEISLRILLVEDNATLSEGLATILRGSGYTVDVVGDGLSAESAARAEAFDLIILDLNLPEMDGLDVLRSLRSHQNQAAVIIVTARGAPEERVRGLDLGADDYLTKPFDVSELEARIRVLLRRQAGLRSSRVEFGALAFDLTSRSFTSAGRPVDIPARELALLELLFLRAGKVVSKDAIIGSLSGFDDDLSANAIEQYVSRLRKRLQAYGLTVKTARGIGYYLDQAQTET</sequence>
<dbReference type="CDD" id="cd00383">
    <property type="entry name" value="trans_reg_C"/>
    <property type="match status" value="1"/>
</dbReference>
<keyword evidence="5" id="KW-0804">Transcription</keyword>
<reference evidence="10 11" key="1">
    <citation type="submission" date="2020-08" db="EMBL/GenBank/DDBJ databases">
        <title>Genomic Encyclopedia of Type Strains, Phase IV (KMG-IV): sequencing the most valuable type-strain genomes for metagenomic binning, comparative biology and taxonomic classification.</title>
        <authorList>
            <person name="Goeker M."/>
        </authorList>
    </citation>
    <scope>NUCLEOTIDE SEQUENCE [LARGE SCALE GENOMIC DNA]</scope>
    <source>
        <strain evidence="10 11">DSM 29514</strain>
    </source>
</reference>
<protein>
    <submittedName>
        <fullName evidence="10">Two-component system OmpR family response regulator</fullName>
    </submittedName>
</protein>
<evidence type="ECO:0000256" key="3">
    <source>
        <dbReference type="ARBA" id="ARBA00023015"/>
    </source>
</evidence>
<dbReference type="Pfam" id="PF00072">
    <property type="entry name" value="Response_reg"/>
    <property type="match status" value="1"/>
</dbReference>
<proteinExistence type="predicted"/>
<dbReference type="GO" id="GO:0006355">
    <property type="term" value="P:regulation of DNA-templated transcription"/>
    <property type="evidence" value="ECO:0007669"/>
    <property type="project" value="InterPro"/>
</dbReference>
<evidence type="ECO:0000256" key="1">
    <source>
        <dbReference type="ARBA" id="ARBA00022553"/>
    </source>
</evidence>
<organism evidence="10 11">
    <name type="scientific">Rhizobium rhizoryzae</name>
    <dbReference type="NCBI Taxonomy" id="451876"/>
    <lineage>
        <taxon>Bacteria</taxon>
        <taxon>Pseudomonadati</taxon>
        <taxon>Pseudomonadota</taxon>
        <taxon>Alphaproteobacteria</taxon>
        <taxon>Hyphomicrobiales</taxon>
        <taxon>Rhizobiaceae</taxon>
        <taxon>Rhizobium/Agrobacterium group</taxon>
        <taxon>Rhizobium</taxon>
    </lineage>
</organism>
<dbReference type="InterPro" id="IPR036388">
    <property type="entry name" value="WH-like_DNA-bd_sf"/>
</dbReference>
<gene>
    <name evidence="10" type="ORF">GGQ72_000673</name>
</gene>
<name>A0A7W6LD45_9HYPH</name>
<evidence type="ECO:0000256" key="6">
    <source>
        <dbReference type="PROSITE-ProRule" id="PRU00169"/>
    </source>
</evidence>
<dbReference type="Gene3D" id="6.10.250.690">
    <property type="match status" value="1"/>
</dbReference>
<evidence type="ECO:0000256" key="2">
    <source>
        <dbReference type="ARBA" id="ARBA00023012"/>
    </source>
</evidence>
<keyword evidence="2" id="KW-0902">Two-component regulatory system</keyword>
<keyword evidence="11" id="KW-1185">Reference proteome</keyword>
<dbReference type="Gene3D" id="3.40.50.2300">
    <property type="match status" value="1"/>
</dbReference>
<dbReference type="Gene3D" id="1.10.10.10">
    <property type="entry name" value="Winged helix-like DNA-binding domain superfamily/Winged helix DNA-binding domain"/>
    <property type="match status" value="1"/>
</dbReference>
<dbReference type="SMART" id="SM00448">
    <property type="entry name" value="REC"/>
    <property type="match status" value="1"/>
</dbReference>
<keyword evidence="4 7" id="KW-0238">DNA-binding</keyword>
<dbReference type="InterPro" id="IPR039420">
    <property type="entry name" value="WalR-like"/>
</dbReference>
<feature type="modified residue" description="4-aspartylphosphate" evidence="6">
    <location>
        <position position="92"/>
    </location>
</feature>
<dbReference type="InterPro" id="IPR001867">
    <property type="entry name" value="OmpR/PhoB-type_DNA-bd"/>
</dbReference>
<dbReference type="InterPro" id="IPR011006">
    <property type="entry name" value="CheY-like_superfamily"/>
</dbReference>
<evidence type="ECO:0000313" key="10">
    <source>
        <dbReference type="EMBL" id="MBB4142174.1"/>
    </source>
</evidence>
<evidence type="ECO:0000313" key="11">
    <source>
        <dbReference type="Proteomes" id="UP000519897"/>
    </source>
</evidence>
<keyword evidence="3" id="KW-0805">Transcription regulation</keyword>
<dbReference type="InterPro" id="IPR001789">
    <property type="entry name" value="Sig_transdc_resp-reg_receiver"/>
</dbReference>
<evidence type="ECO:0000256" key="4">
    <source>
        <dbReference type="ARBA" id="ARBA00023125"/>
    </source>
</evidence>
<dbReference type="SUPFAM" id="SSF52172">
    <property type="entry name" value="CheY-like"/>
    <property type="match status" value="1"/>
</dbReference>
<dbReference type="PROSITE" id="PS50110">
    <property type="entry name" value="RESPONSE_REGULATORY"/>
    <property type="match status" value="1"/>
</dbReference>
<dbReference type="SMART" id="SM00862">
    <property type="entry name" value="Trans_reg_C"/>
    <property type="match status" value="1"/>
</dbReference>
<dbReference type="GO" id="GO:0032993">
    <property type="term" value="C:protein-DNA complex"/>
    <property type="evidence" value="ECO:0007669"/>
    <property type="project" value="TreeGrafter"/>
</dbReference>
<accession>A0A7W6LD45</accession>
<evidence type="ECO:0000259" key="8">
    <source>
        <dbReference type="PROSITE" id="PS50110"/>
    </source>
</evidence>
<feature type="DNA-binding region" description="OmpR/PhoB-type" evidence="7">
    <location>
        <begin position="165"/>
        <end position="261"/>
    </location>
</feature>
<dbReference type="AlphaFoldDB" id="A0A7W6LD45"/>
<evidence type="ECO:0000256" key="7">
    <source>
        <dbReference type="PROSITE-ProRule" id="PRU01091"/>
    </source>
</evidence>
<keyword evidence="1 6" id="KW-0597">Phosphoprotein</keyword>
<evidence type="ECO:0000259" key="9">
    <source>
        <dbReference type="PROSITE" id="PS51755"/>
    </source>
</evidence>
<comment type="caution">
    <text evidence="10">The sequence shown here is derived from an EMBL/GenBank/DDBJ whole genome shotgun (WGS) entry which is preliminary data.</text>
</comment>